<protein>
    <recommendedName>
        <fullName evidence="5">EcxA zinc-binding domain-containing protein</fullName>
    </recommendedName>
</protein>
<sequence>MHKTLLVLLLFIVSTISIAQEKEDEKKDDKKKKEKTYSELIDDSYKTDEGLFKVHSKNDKFLYEISPDLLGKEMLMVTRIAKTANGIGYGGQKINSQVLRWQKKHDKILLRIVSYENVASDTLPISKSVKNSNFEPVLYSFDIKTYNPSDSSVVIDVAPLFKTDVKALGFPQYRRKSLKITSLDKKRSFIESIKSFPINIEARSVMTYNSSEPPSLRNSQTISLEINNSMLLLPENKMQPRLRDQRVGFFSQSQTDYGLDEQKAKSTTYIRRWKLVPKDIEAYNRGELVEPIKPIIYYIDPSTPKKWRKYLKQGVDDWQVAFEAAGFKNAIIGKYPPTEKEDPDWTPEDARYSVMRYYASDIQNAYGPHTADPRTGEILESDIGWYHNVMNLLRNWYMIQTAAVNETSRDVKFDDEVMGQLIRFVSAHEVGHTIGLQHNMGSSSAYPVDSLRSPFFTSSHGVAPSIMDYARFNYVAQPGDGVTNFYPMVGTYDIWAIKWGYTYFDGKSTKSEQKLLNEWIKSHSGDYEYWFGYSNGIDPRSQTESIGDDNMMASFYGIQNLKRILPKLLEWSYEEGKNYDDLKELYLNVNSQFRRYIGHVSTNVGGVFEDLKSNEEKGSVYVHVPKAQQKAAITFLNSYVFGSLDWLVDNNILDKIENIGSVERIRSLQVYTLNRLFNYNRLARMIENEQVNKRLSYTVSEMIDDLNKTIWKDLYSSQSINLYNRNLQKGYVNILINLMNENQTQLSYYRRYGSNVKFDESDIRPIVLAELINLEKKTKSGIKQAKDSNT</sequence>
<dbReference type="SUPFAM" id="SSF55486">
    <property type="entry name" value="Metalloproteases ('zincins'), catalytic domain"/>
    <property type="match status" value="1"/>
</dbReference>
<dbReference type="Pfam" id="PF17162">
    <property type="entry name" value="DUF5118"/>
    <property type="match status" value="1"/>
</dbReference>
<dbReference type="AlphaFoldDB" id="A0A381QQA5"/>
<dbReference type="InterPro" id="IPR034032">
    <property type="entry name" value="Zn_MMP-like_bac"/>
</dbReference>
<dbReference type="InterPro" id="IPR033413">
    <property type="entry name" value="DUF5117"/>
</dbReference>
<feature type="domain" description="DUF5117" evidence="2">
    <location>
        <begin position="91"/>
        <end position="278"/>
    </location>
</feature>
<evidence type="ECO:0000259" key="3">
    <source>
        <dbReference type="Pfam" id="PF17162"/>
    </source>
</evidence>
<gene>
    <name evidence="4" type="ORF">METZ01_LOCUS34386</name>
</gene>
<feature type="domain" description="DUF5118" evidence="3">
    <location>
        <begin position="35"/>
        <end position="83"/>
    </location>
</feature>
<dbReference type="Pfam" id="PF17148">
    <property type="entry name" value="DUF5117"/>
    <property type="match status" value="1"/>
</dbReference>
<dbReference type="PANTHER" id="PTHR38478">
    <property type="entry name" value="PEPTIDASE M1A AND M12B"/>
    <property type="match status" value="1"/>
</dbReference>
<name>A0A381QQA5_9ZZZZ</name>
<dbReference type="Pfam" id="PF16313">
    <property type="entry name" value="DUF4953"/>
    <property type="match status" value="1"/>
</dbReference>
<accession>A0A381QQA5</accession>
<organism evidence="4">
    <name type="scientific">marine metagenome</name>
    <dbReference type="NCBI Taxonomy" id="408172"/>
    <lineage>
        <taxon>unclassified sequences</taxon>
        <taxon>metagenomes</taxon>
        <taxon>ecological metagenomes</taxon>
    </lineage>
</organism>
<dbReference type="Gene3D" id="3.40.390.10">
    <property type="entry name" value="Collagenase (Catalytic Domain)"/>
    <property type="match status" value="1"/>
</dbReference>
<feature type="non-terminal residue" evidence="4">
    <location>
        <position position="790"/>
    </location>
</feature>
<proteinExistence type="predicted"/>
<feature type="domain" description="EcxA zinc-binding" evidence="1">
    <location>
        <begin position="412"/>
        <end position="715"/>
    </location>
</feature>
<dbReference type="PANTHER" id="PTHR38478:SF1">
    <property type="entry name" value="ZINC DEPENDENT METALLOPROTEASE DOMAIN LIPOPROTEIN"/>
    <property type="match status" value="1"/>
</dbReference>
<dbReference type="InterPro" id="IPR024079">
    <property type="entry name" value="MetalloPept_cat_dom_sf"/>
</dbReference>
<reference evidence="4" key="1">
    <citation type="submission" date="2018-05" db="EMBL/GenBank/DDBJ databases">
        <authorList>
            <person name="Lanie J.A."/>
            <person name="Ng W.-L."/>
            <person name="Kazmierczak K.M."/>
            <person name="Andrzejewski T.M."/>
            <person name="Davidsen T.M."/>
            <person name="Wayne K.J."/>
            <person name="Tettelin H."/>
            <person name="Glass J.I."/>
            <person name="Rusch D."/>
            <person name="Podicherti R."/>
            <person name="Tsui H.-C.T."/>
            <person name="Winkler M.E."/>
        </authorList>
    </citation>
    <scope>NUCLEOTIDE SEQUENCE</scope>
</reference>
<evidence type="ECO:0000259" key="1">
    <source>
        <dbReference type="Pfam" id="PF16313"/>
    </source>
</evidence>
<feature type="non-terminal residue" evidence="4">
    <location>
        <position position="1"/>
    </location>
</feature>
<dbReference type="InterPro" id="IPR032534">
    <property type="entry name" value="EcxA_zinc-bd"/>
</dbReference>
<dbReference type="CDD" id="cd04276">
    <property type="entry name" value="ZnMc_MMP_like_2"/>
    <property type="match status" value="1"/>
</dbReference>
<evidence type="ECO:0000313" key="4">
    <source>
        <dbReference type="EMBL" id="SUZ81532.1"/>
    </source>
</evidence>
<evidence type="ECO:0008006" key="5">
    <source>
        <dbReference type="Google" id="ProtNLM"/>
    </source>
</evidence>
<dbReference type="EMBL" id="UINC01001471">
    <property type="protein sequence ID" value="SUZ81532.1"/>
    <property type="molecule type" value="Genomic_DNA"/>
</dbReference>
<evidence type="ECO:0000259" key="2">
    <source>
        <dbReference type="Pfam" id="PF17148"/>
    </source>
</evidence>
<dbReference type="InterPro" id="IPR033428">
    <property type="entry name" value="DUF5118"/>
</dbReference>
<dbReference type="GO" id="GO:0008237">
    <property type="term" value="F:metallopeptidase activity"/>
    <property type="evidence" value="ECO:0007669"/>
    <property type="project" value="InterPro"/>
</dbReference>